<dbReference type="EMBL" id="CP051775">
    <property type="protein sequence ID" value="QJE71964.1"/>
    <property type="molecule type" value="Genomic_DNA"/>
</dbReference>
<dbReference type="PIRSF" id="PIRSF500210">
    <property type="entry name" value="FBPtase"/>
    <property type="match status" value="1"/>
</dbReference>
<feature type="binding site" evidence="9">
    <location>
        <position position="204"/>
    </location>
    <ligand>
        <name>substrate</name>
    </ligand>
</feature>
<gene>
    <name evidence="9" type="primary">fbp</name>
    <name evidence="13" type="ORF">HHL28_01535</name>
</gene>
<dbReference type="Gene3D" id="3.30.540.10">
    <property type="entry name" value="Fructose-1,6-Bisphosphatase, subunit A, domain 1"/>
    <property type="match status" value="1"/>
</dbReference>
<keyword evidence="6 9" id="KW-0378">Hydrolase</keyword>
<comment type="caution">
    <text evidence="9">Lacks conserved residue(s) required for the propagation of feature annotation.</text>
</comment>
<evidence type="ECO:0000256" key="1">
    <source>
        <dbReference type="ARBA" id="ARBA00001273"/>
    </source>
</evidence>
<dbReference type="GO" id="GO:0006002">
    <property type="term" value="P:fructose 6-phosphate metabolic process"/>
    <property type="evidence" value="ECO:0007669"/>
    <property type="project" value="TreeGrafter"/>
</dbReference>
<name>A0A858R3J9_9PROT</name>
<keyword evidence="14" id="KW-1185">Reference proteome</keyword>
<dbReference type="Proteomes" id="UP000501891">
    <property type="component" value="Chromosome"/>
</dbReference>
<dbReference type="GO" id="GO:0030388">
    <property type="term" value="P:fructose 1,6-bisphosphate metabolic process"/>
    <property type="evidence" value="ECO:0007669"/>
    <property type="project" value="TreeGrafter"/>
</dbReference>
<evidence type="ECO:0000259" key="11">
    <source>
        <dbReference type="Pfam" id="PF00316"/>
    </source>
</evidence>
<dbReference type="InterPro" id="IPR000146">
    <property type="entry name" value="FBPase_class-1"/>
</dbReference>
<dbReference type="CDD" id="cd00354">
    <property type="entry name" value="FBPase"/>
    <property type="match status" value="1"/>
</dbReference>
<dbReference type="GO" id="GO:0006000">
    <property type="term" value="P:fructose metabolic process"/>
    <property type="evidence" value="ECO:0007669"/>
    <property type="project" value="TreeGrafter"/>
</dbReference>
<keyword evidence="8 9" id="KW-0119">Carbohydrate metabolism</keyword>
<evidence type="ECO:0000256" key="10">
    <source>
        <dbReference type="RuleBase" id="RU000508"/>
    </source>
</evidence>
<comment type="pathway">
    <text evidence="2">Carbohydrate biosynthesis; Calvin cycle.</text>
</comment>
<dbReference type="NCBIfam" id="NF006779">
    <property type="entry name" value="PRK09293.1-3"/>
    <property type="match status" value="1"/>
</dbReference>
<dbReference type="GO" id="GO:0005829">
    <property type="term" value="C:cytosol"/>
    <property type="evidence" value="ECO:0007669"/>
    <property type="project" value="TreeGrafter"/>
</dbReference>
<dbReference type="InterPro" id="IPR033391">
    <property type="entry name" value="FBPase_N"/>
</dbReference>
<reference evidence="13" key="1">
    <citation type="submission" date="2020-04" db="EMBL/GenBank/DDBJ databases">
        <title>A desert anoxygenic phototrophic bacterium fixes CO2 using RubisCO under aerobic conditions.</title>
        <authorList>
            <person name="Tang K."/>
        </authorList>
    </citation>
    <scope>NUCLEOTIDE SEQUENCE [LARGE SCALE GENOMIC DNA]</scope>
    <source>
        <strain evidence="13">MIMtkB3</strain>
    </source>
</reference>
<feature type="binding site" evidence="9">
    <location>
        <begin position="112"/>
        <end position="115"/>
    </location>
    <ligand>
        <name>substrate</name>
    </ligand>
</feature>
<dbReference type="PROSITE" id="PS00124">
    <property type="entry name" value="FBPASE"/>
    <property type="match status" value="1"/>
</dbReference>
<dbReference type="NCBIfam" id="NF006780">
    <property type="entry name" value="PRK09293.1-4"/>
    <property type="match status" value="1"/>
</dbReference>
<evidence type="ECO:0000259" key="12">
    <source>
        <dbReference type="Pfam" id="PF18913"/>
    </source>
</evidence>
<feature type="binding site" evidence="9">
    <location>
        <position position="112"/>
    </location>
    <ligand>
        <name>Mg(2+)</name>
        <dbReference type="ChEBI" id="CHEBI:18420"/>
        <label>2</label>
    </ligand>
</feature>
<dbReference type="HAMAP" id="MF_01855">
    <property type="entry name" value="FBPase_class1"/>
    <property type="match status" value="1"/>
</dbReference>
<feature type="binding site" evidence="9">
    <location>
        <position position="90"/>
    </location>
    <ligand>
        <name>Mg(2+)</name>
        <dbReference type="ChEBI" id="CHEBI:18420"/>
        <label>1</label>
    </ligand>
</feature>
<organism evidence="13 14">
    <name type="scientific">Aerophototrophica crusticola</name>
    <dbReference type="NCBI Taxonomy" id="1709002"/>
    <lineage>
        <taxon>Bacteria</taxon>
        <taxon>Pseudomonadati</taxon>
        <taxon>Pseudomonadota</taxon>
        <taxon>Alphaproteobacteria</taxon>
        <taxon>Rhodospirillales</taxon>
        <taxon>Rhodospirillaceae</taxon>
        <taxon>Aerophototrophica</taxon>
    </lineage>
</organism>
<evidence type="ECO:0000256" key="2">
    <source>
        <dbReference type="ARBA" id="ARBA00005215"/>
    </source>
</evidence>
<comment type="subcellular location">
    <subcellularLocation>
        <location evidence="9">Cytoplasm</location>
    </subcellularLocation>
</comment>
<evidence type="ECO:0000256" key="7">
    <source>
        <dbReference type="ARBA" id="ARBA00022842"/>
    </source>
</evidence>
<dbReference type="EC" id="3.1.3.11" evidence="9"/>
<dbReference type="PIRSF" id="PIRSF000904">
    <property type="entry name" value="FBPtase_SBPase"/>
    <property type="match status" value="1"/>
</dbReference>
<feature type="binding site" evidence="9">
    <location>
        <position position="109"/>
    </location>
    <ligand>
        <name>Mg(2+)</name>
        <dbReference type="ChEBI" id="CHEBI:18420"/>
        <label>1</label>
    </ligand>
</feature>
<keyword evidence="7 9" id="KW-0460">Magnesium</keyword>
<accession>A0A858R3J9</accession>
<evidence type="ECO:0000256" key="3">
    <source>
        <dbReference type="ARBA" id="ARBA00010941"/>
    </source>
</evidence>
<dbReference type="FunFam" id="3.40.190.80:FF:000011">
    <property type="entry name" value="Fructose-1,6-bisphosphatase class 1"/>
    <property type="match status" value="1"/>
</dbReference>
<dbReference type="GO" id="GO:0005986">
    <property type="term" value="P:sucrose biosynthetic process"/>
    <property type="evidence" value="ECO:0007669"/>
    <property type="project" value="TreeGrafter"/>
</dbReference>
<feature type="domain" description="Fructose-1-6-bisphosphatase class I N-terminal" evidence="11">
    <location>
        <begin position="57"/>
        <end position="189"/>
    </location>
</feature>
<dbReference type="Pfam" id="PF18913">
    <property type="entry name" value="FBPase_C"/>
    <property type="match status" value="1"/>
</dbReference>
<dbReference type="AlphaFoldDB" id="A0A858R3J9"/>
<feature type="binding site" evidence="9">
    <location>
        <position position="276"/>
    </location>
    <ligand>
        <name>Mg(2+)</name>
        <dbReference type="ChEBI" id="CHEBI:18420"/>
        <label>2</label>
    </ligand>
</feature>
<evidence type="ECO:0000256" key="6">
    <source>
        <dbReference type="ARBA" id="ARBA00022801"/>
    </source>
</evidence>
<evidence type="ECO:0000256" key="5">
    <source>
        <dbReference type="ARBA" id="ARBA00022723"/>
    </source>
</evidence>
<dbReference type="PANTHER" id="PTHR11556">
    <property type="entry name" value="FRUCTOSE-1,6-BISPHOSPHATASE-RELATED"/>
    <property type="match status" value="1"/>
</dbReference>
<dbReference type="InterPro" id="IPR020548">
    <property type="entry name" value="Fructose_bisphosphatase_AS"/>
</dbReference>
<dbReference type="KEGG" id="acru:HHL28_01535"/>
<comment type="catalytic activity">
    <reaction evidence="1 9">
        <text>beta-D-fructose 1,6-bisphosphate + H2O = beta-D-fructose 6-phosphate + phosphate</text>
        <dbReference type="Rhea" id="RHEA:11064"/>
        <dbReference type="ChEBI" id="CHEBI:15377"/>
        <dbReference type="ChEBI" id="CHEBI:32966"/>
        <dbReference type="ChEBI" id="CHEBI:43474"/>
        <dbReference type="ChEBI" id="CHEBI:57634"/>
        <dbReference type="EC" id="3.1.3.11"/>
    </reaction>
</comment>
<protein>
    <recommendedName>
        <fullName evidence="9">Fructose-1,6-bisphosphatase class 1</fullName>
        <shortName evidence="9">FBPase class 1</shortName>
        <ecNumber evidence="9">3.1.3.11</ecNumber>
    </recommendedName>
    <alternativeName>
        <fullName evidence="9">D-fructose-1,6-bisphosphate 1-phosphohydrolase class 1</fullName>
    </alternativeName>
</protein>
<evidence type="ECO:0000256" key="8">
    <source>
        <dbReference type="ARBA" id="ARBA00023277"/>
    </source>
</evidence>
<feature type="binding site" evidence="9">
    <location>
        <position position="111"/>
    </location>
    <ligand>
        <name>Mg(2+)</name>
        <dbReference type="ChEBI" id="CHEBI:18420"/>
        <label>1</label>
    </ligand>
</feature>
<sequence>MSVRDSLTTFLSNEPGGGLDAPVARAVLKISQAARGLSDLVSLGLLAQTGLPAIPGINGGGDAQAELDIIANDMMLDALSEAPVAMVASEELDDVALLDTGAPLAVAMDPLDGSSNIGVNMSIGTIFGIRPALYPMGSRAAAVFEAPGRAQQAAGIIVYGPQTSLVLSLGRGTHIFILDRNRGEFVLAKRDIQVPRSAKEYAINASNYRHWDPPVRAYVDDCVLGADGPRGGDFNMRWIASLVAEAYRIFMRGGIFLYPGDSRPGYRQGRLRLLYEAAPLAFLLEQAGGAATDGQTPILDLVPSSIHQRTPLVFGSVEKVERVAKYHTDPHYSAERSPLFGKRGLLRA</sequence>
<dbReference type="GO" id="GO:0006094">
    <property type="term" value="P:gluconeogenesis"/>
    <property type="evidence" value="ECO:0007669"/>
    <property type="project" value="UniProtKB-UniRule"/>
</dbReference>
<comment type="similarity">
    <text evidence="3 9 10">Belongs to the FBPase class 1 family.</text>
</comment>
<dbReference type="PANTHER" id="PTHR11556:SF35">
    <property type="entry name" value="SEDOHEPTULOSE-1,7-BISPHOSPHATASE, CHLOROPLASTIC"/>
    <property type="match status" value="1"/>
</dbReference>
<keyword evidence="5 9" id="KW-0479">Metal-binding</keyword>
<dbReference type="Gene3D" id="3.40.190.80">
    <property type="match status" value="1"/>
</dbReference>
<evidence type="ECO:0000313" key="14">
    <source>
        <dbReference type="Proteomes" id="UP000501891"/>
    </source>
</evidence>
<comment type="cofactor">
    <cofactor evidence="9">
        <name>Mg(2+)</name>
        <dbReference type="ChEBI" id="CHEBI:18420"/>
    </cofactor>
    <text evidence="9">Binds 2 magnesium ions per subunit.</text>
</comment>
<comment type="subunit">
    <text evidence="9">Homotetramer.</text>
</comment>
<feature type="domain" description="Fructose-1-6-bisphosphatase class 1 C-terminal" evidence="12">
    <location>
        <begin position="195"/>
        <end position="327"/>
    </location>
</feature>
<dbReference type="PRINTS" id="PR00115">
    <property type="entry name" value="F16BPHPHTASE"/>
</dbReference>
<dbReference type="SUPFAM" id="SSF56655">
    <property type="entry name" value="Carbohydrate phosphatase"/>
    <property type="match status" value="1"/>
</dbReference>
<feature type="binding site" evidence="9">
    <location>
        <position position="109"/>
    </location>
    <ligand>
        <name>Mg(2+)</name>
        <dbReference type="ChEBI" id="CHEBI:18420"/>
        <label>2</label>
    </ligand>
</feature>
<keyword evidence="4 9" id="KW-0963">Cytoplasm</keyword>
<dbReference type="Pfam" id="PF00316">
    <property type="entry name" value="FBPase"/>
    <property type="match status" value="1"/>
</dbReference>
<proteinExistence type="inferred from homology"/>
<evidence type="ECO:0000313" key="13">
    <source>
        <dbReference type="EMBL" id="QJE71964.1"/>
    </source>
</evidence>
<dbReference type="InterPro" id="IPR044015">
    <property type="entry name" value="FBPase_C_dom"/>
</dbReference>
<dbReference type="GO" id="GO:0042132">
    <property type="term" value="F:fructose 1,6-bisphosphate 1-phosphatase activity"/>
    <property type="evidence" value="ECO:0007669"/>
    <property type="project" value="UniProtKB-UniRule"/>
</dbReference>
<dbReference type="InterPro" id="IPR028343">
    <property type="entry name" value="FBPtase"/>
</dbReference>
<evidence type="ECO:0000256" key="9">
    <source>
        <dbReference type="HAMAP-Rule" id="MF_01855"/>
    </source>
</evidence>
<evidence type="ECO:0000256" key="4">
    <source>
        <dbReference type="ARBA" id="ARBA00022490"/>
    </source>
</evidence>
<dbReference type="GO" id="GO:0000287">
    <property type="term" value="F:magnesium ion binding"/>
    <property type="evidence" value="ECO:0007669"/>
    <property type="project" value="UniProtKB-UniRule"/>
</dbReference>